<accession>A0AA91V9U7</accession>
<feature type="region of interest" description="Disordered" evidence="1">
    <location>
        <begin position="50"/>
        <end position="100"/>
    </location>
</feature>
<dbReference type="AlphaFoldDB" id="A0AA91V9U7"/>
<evidence type="ECO:0000256" key="1">
    <source>
        <dbReference type="SAM" id="MobiDB-lite"/>
    </source>
</evidence>
<organism evidence="2 3">
    <name type="scientific">Bacillus pseudomycoides</name>
    <dbReference type="NCBI Taxonomy" id="64104"/>
    <lineage>
        <taxon>Bacteria</taxon>
        <taxon>Bacillati</taxon>
        <taxon>Bacillota</taxon>
        <taxon>Bacilli</taxon>
        <taxon>Bacillales</taxon>
        <taxon>Bacillaceae</taxon>
        <taxon>Bacillus</taxon>
        <taxon>Bacillus cereus group</taxon>
    </lineage>
</organism>
<reference evidence="2 3" key="1">
    <citation type="submission" date="2017-09" db="EMBL/GenBank/DDBJ databases">
        <title>Large-scale bioinformatics analysis of Bacillus genomes uncovers conserved roles of natural products in bacterial physiology.</title>
        <authorList>
            <consortium name="Agbiome Team Llc"/>
            <person name="Bleich R.M."/>
            <person name="Grubbs K.J."/>
            <person name="Santa Maria K.C."/>
            <person name="Allen S.E."/>
            <person name="Farag S."/>
            <person name="Shank E.A."/>
            <person name="Bowers A."/>
        </authorList>
    </citation>
    <scope>NUCLEOTIDE SEQUENCE [LARGE SCALE GENOMIC DNA]</scope>
    <source>
        <strain evidence="2 3">AFS092012</strain>
    </source>
</reference>
<proteinExistence type="predicted"/>
<dbReference type="Proteomes" id="UP000221020">
    <property type="component" value="Unassembled WGS sequence"/>
</dbReference>
<feature type="compositionally biased region" description="Pro residues" evidence="1">
    <location>
        <begin position="67"/>
        <end position="78"/>
    </location>
</feature>
<name>A0AA91V9U7_9BACI</name>
<evidence type="ECO:0000313" key="3">
    <source>
        <dbReference type="Proteomes" id="UP000221020"/>
    </source>
</evidence>
<sequence length="100" mass="10855">MLYMICLQKEPEFERKSGSFCVLCRDNKVVKNNENVKREQYAPFLYNAMGIDKGNDNGTGSSAVNPCEPPVVEPPKPPLTDEGNTGDDGSNGESVATNEG</sequence>
<evidence type="ECO:0000313" key="2">
    <source>
        <dbReference type="EMBL" id="PED81253.1"/>
    </source>
</evidence>
<feature type="compositionally biased region" description="Polar residues" evidence="1">
    <location>
        <begin position="87"/>
        <end position="100"/>
    </location>
</feature>
<comment type="caution">
    <text evidence="2">The sequence shown here is derived from an EMBL/GenBank/DDBJ whole genome shotgun (WGS) entry which is preliminary data.</text>
</comment>
<gene>
    <name evidence="2" type="ORF">CON65_18340</name>
</gene>
<dbReference type="EMBL" id="NVOR01000072">
    <property type="protein sequence ID" value="PED81253.1"/>
    <property type="molecule type" value="Genomic_DNA"/>
</dbReference>
<protein>
    <submittedName>
        <fullName evidence="2">Uncharacterized protein</fullName>
    </submittedName>
</protein>